<evidence type="ECO:0000256" key="2">
    <source>
        <dbReference type="SAM" id="Phobius"/>
    </source>
</evidence>
<name>D5SIM7_STRCL</name>
<keyword evidence="2" id="KW-1133">Transmembrane helix</keyword>
<feature type="region of interest" description="Disordered" evidence="1">
    <location>
        <begin position="1"/>
        <end position="37"/>
    </location>
</feature>
<geneLocation type="plasmid" evidence="3 4">
    <name>pSCL4</name>
</geneLocation>
<keyword evidence="2" id="KW-0812">Transmembrane</keyword>
<gene>
    <name evidence="3" type="ORF">SCLAV_p0279</name>
</gene>
<dbReference type="Proteomes" id="UP000002357">
    <property type="component" value="Plasmid pSCL4"/>
</dbReference>
<keyword evidence="4" id="KW-1185">Reference proteome</keyword>
<feature type="transmembrane region" description="Helical" evidence="2">
    <location>
        <begin position="42"/>
        <end position="63"/>
    </location>
</feature>
<dbReference type="EMBL" id="CM000914">
    <property type="protein sequence ID" value="EFG03770.2"/>
    <property type="molecule type" value="Genomic_DNA"/>
</dbReference>
<keyword evidence="3" id="KW-0614">Plasmid</keyword>
<organism evidence="3 4">
    <name type="scientific">Streptomyces clavuligerus</name>
    <dbReference type="NCBI Taxonomy" id="1901"/>
    <lineage>
        <taxon>Bacteria</taxon>
        <taxon>Bacillati</taxon>
        <taxon>Actinomycetota</taxon>
        <taxon>Actinomycetes</taxon>
        <taxon>Kitasatosporales</taxon>
        <taxon>Streptomycetaceae</taxon>
        <taxon>Streptomyces</taxon>
    </lineage>
</organism>
<evidence type="ECO:0000256" key="1">
    <source>
        <dbReference type="SAM" id="MobiDB-lite"/>
    </source>
</evidence>
<evidence type="ECO:0000313" key="4">
    <source>
        <dbReference type="Proteomes" id="UP000002357"/>
    </source>
</evidence>
<reference evidence="3 4" key="1">
    <citation type="journal article" date="2010" name="Genome Biol. Evol.">
        <title>The sequence of a 1.8-mb bacterial linear plasmid reveals a rich evolutionary reservoir of secondary metabolic pathways.</title>
        <authorList>
            <person name="Medema M.H."/>
            <person name="Trefzer A."/>
            <person name="Kovalchuk A."/>
            <person name="van den Berg M."/>
            <person name="Mueller U."/>
            <person name="Heijne W."/>
            <person name="Wu L."/>
            <person name="Alam M.T."/>
            <person name="Ronning C.M."/>
            <person name="Nierman W.C."/>
            <person name="Bovenberg R.A.L."/>
            <person name="Breitling R."/>
            <person name="Takano E."/>
        </authorList>
    </citation>
    <scope>NUCLEOTIDE SEQUENCE [LARGE SCALE GENOMIC DNA]</scope>
    <source>
        <strain evidence="4">ATCC 27064 / DSM 738 / JCM 4710 / NBRC 13307 / NCIMB 12785 / NRRL 3585 / VKM Ac-602</strain>
        <plasmid evidence="3">pSCL4</plasmid>
    </source>
</reference>
<keyword evidence="2" id="KW-0472">Membrane</keyword>
<protein>
    <submittedName>
        <fullName evidence="3">Uncharacterized protein</fullName>
    </submittedName>
</protein>
<dbReference type="AlphaFoldDB" id="D5SIM7"/>
<sequence>MTGSRTLGPYPSPVPHHAGGATVTTSPDSAPRRPARPRWRRAAALGGAALTGAAVFGVTGATVTTPAAAPNRSPITAPGPALRAGTGYEYIWASAQPNGNIAQLTDLGADGWEVVAPISQANGGYWIFLLRRPLA</sequence>
<accession>D5SIM7</accession>
<evidence type="ECO:0000313" key="3">
    <source>
        <dbReference type="EMBL" id="EFG03770.2"/>
    </source>
</evidence>
<proteinExistence type="predicted"/>